<dbReference type="PANTHER" id="PTHR35274">
    <property type="entry name" value="E6-LIKE PROTEIN"/>
    <property type="match status" value="1"/>
</dbReference>
<sequence>MASALKHLPFFFLLLLLLSSVQIEARVNKFFSKFIHTDRNDASPLTPALPVAPSPAPLSAPPEISPILAPTPFFYESQNAYGLYGRASDDTENNPSITDVEEEILAEDGGDESYKSGYPKTSFHGTDFESSRRDEQYQSSYGNNGYGNSEYENNGGRNYQYESNFEDGGFRRSRYEPRERQGMSDTRFVENGKYYYDANSRAGEGGESYGSKKNPIPNQFEFDSMEEYEKSEEFHRP</sequence>
<keyword evidence="2" id="KW-0732">Signal</keyword>
<dbReference type="InterPro" id="IPR040290">
    <property type="entry name" value="Prot_E6-like"/>
</dbReference>
<dbReference type="AlphaFoldDB" id="A0A6J1C3G6"/>
<evidence type="ECO:0000313" key="3">
    <source>
        <dbReference type="Proteomes" id="UP000504603"/>
    </source>
</evidence>
<feature type="compositionally biased region" description="Basic and acidic residues" evidence="1">
    <location>
        <begin position="227"/>
        <end position="237"/>
    </location>
</feature>
<feature type="chain" id="PRO_5026853173" evidence="2">
    <location>
        <begin position="26"/>
        <end position="237"/>
    </location>
</feature>
<name>A0A6J1C3G6_MOMCH</name>
<feature type="compositionally biased region" description="Low complexity" evidence="1">
    <location>
        <begin position="139"/>
        <end position="156"/>
    </location>
</feature>
<dbReference type="OrthoDB" id="749662at2759"/>
<gene>
    <name evidence="4" type="primary">LOC111007909</name>
</gene>
<dbReference type="RefSeq" id="XP_022136144.1">
    <property type="nucleotide sequence ID" value="XM_022280452.1"/>
</dbReference>
<reference evidence="4" key="1">
    <citation type="submission" date="2025-08" db="UniProtKB">
        <authorList>
            <consortium name="RefSeq"/>
        </authorList>
    </citation>
    <scope>IDENTIFICATION</scope>
</reference>
<feature type="region of interest" description="Disordered" evidence="1">
    <location>
        <begin position="199"/>
        <end position="237"/>
    </location>
</feature>
<dbReference type="KEGG" id="mcha:111007909"/>
<evidence type="ECO:0000256" key="2">
    <source>
        <dbReference type="SAM" id="SignalP"/>
    </source>
</evidence>
<proteinExistence type="predicted"/>
<evidence type="ECO:0000256" key="1">
    <source>
        <dbReference type="SAM" id="MobiDB-lite"/>
    </source>
</evidence>
<dbReference type="PANTHER" id="PTHR35274:SF5">
    <property type="entry name" value="PROTEIN E6-LIKE"/>
    <property type="match status" value="1"/>
</dbReference>
<keyword evidence="3" id="KW-1185">Reference proteome</keyword>
<accession>A0A6J1C3G6</accession>
<protein>
    <submittedName>
        <fullName evidence="4">Protein E6-like</fullName>
    </submittedName>
</protein>
<dbReference type="GeneID" id="111007909"/>
<organism evidence="3 4">
    <name type="scientific">Momordica charantia</name>
    <name type="common">Bitter gourd</name>
    <name type="synonym">Balsam pear</name>
    <dbReference type="NCBI Taxonomy" id="3673"/>
    <lineage>
        <taxon>Eukaryota</taxon>
        <taxon>Viridiplantae</taxon>
        <taxon>Streptophyta</taxon>
        <taxon>Embryophyta</taxon>
        <taxon>Tracheophyta</taxon>
        <taxon>Spermatophyta</taxon>
        <taxon>Magnoliopsida</taxon>
        <taxon>eudicotyledons</taxon>
        <taxon>Gunneridae</taxon>
        <taxon>Pentapetalae</taxon>
        <taxon>rosids</taxon>
        <taxon>fabids</taxon>
        <taxon>Cucurbitales</taxon>
        <taxon>Cucurbitaceae</taxon>
        <taxon>Momordiceae</taxon>
        <taxon>Momordica</taxon>
    </lineage>
</organism>
<feature type="compositionally biased region" description="Basic and acidic residues" evidence="1">
    <location>
        <begin position="126"/>
        <end position="136"/>
    </location>
</feature>
<feature type="region of interest" description="Disordered" evidence="1">
    <location>
        <begin position="107"/>
        <end position="157"/>
    </location>
</feature>
<evidence type="ECO:0000313" key="4">
    <source>
        <dbReference type="RefSeq" id="XP_022136144.1"/>
    </source>
</evidence>
<feature type="signal peptide" evidence="2">
    <location>
        <begin position="1"/>
        <end position="25"/>
    </location>
</feature>
<dbReference type="Proteomes" id="UP000504603">
    <property type="component" value="Unplaced"/>
</dbReference>